<gene>
    <name evidence="1" type="ORF">AC094_36700</name>
</gene>
<accession>A0A853PRQ9</accession>
<protein>
    <submittedName>
        <fullName evidence="1">Uncharacterized protein</fullName>
    </submittedName>
</protein>
<proteinExistence type="predicted"/>
<sequence>MDIYNKKICIIVALNCPYGGNIIPSLRILVEVLIKKDKFSYHCLKYIKVYA</sequence>
<organism evidence="1 2">
    <name type="scientific">Bacteroides fragilis</name>
    <dbReference type="NCBI Taxonomy" id="817"/>
    <lineage>
        <taxon>Bacteria</taxon>
        <taxon>Pseudomonadati</taxon>
        <taxon>Bacteroidota</taxon>
        <taxon>Bacteroidia</taxon>
        <taxon>Bacteroidales</taxon>
        <taxon>Bacteroidaceae</taxon>
        <taxon>Bacteroides</taxon>
    </lineage>
</organism>
<reference evidence="1 2" key="1">
    <citation type="journal article" date="2016" name="PLoS ONE">
        <title>Genomic Diversity of Enterotoxigenic Strains of Bacteroides fragilis.</title>
        <authorList>
            <person name="Pierce J.V."/>
            <person name="Bernstein H.D."/>
        </authorList>
    </citation>
    <scope>NUCLEOTIDE SEQUENCE [LARGE SCALE GENOMIC DNA]</scope>
    <source>
        <strain evidence="1 2">20793-3</strain>
    </source>
</reference>
<evidence type="ECO:0000313" key="2">
    <source>
        <dbReference type="Proteomes" id="UP000093197"/>
    </source>
</evidence>
<dbReference type="Proteomes" id="UP000093197">
    <property type="component" value="Unassembled WGS sequence"/>
</dbReference>
<dbReference type="AlphaFoldDB" id="A0A853PRQ9"/>
<evidence type="ECO:0000313" key="1">
    <source>
        <dbReference type="EMBL" id="OCR28406.1"/>
    </source>
</evidence>
<name>A0A853PRQ9_BACFG</name>
<dbReference type="EMBL" id="LIDT01000038">
    <property type="protein sequence ID" value="OCR28406.1"/>
    <property type="molecule type" value="Genomic_DNA"/>
</dbReference>
<comment type="caution">
    <text evidence="1">The sequence shown here is derived from an EMBL/GenBank/DDBJ whole genome shotgun (WGS) entry which is preliminary data.</text>
</comment>